<proteinExistence type="predicted"/>
<evidence type="ECO:0000313" key="5">
    <source>
        <dbReference type="EMBL" id="TDQ49076.1"/>
    </source>
</evidence>
<dbReference type="AlphaFoldDB" id="A0A4R6US58"/>
<dbReference type="RefSeq" id="WP_133589374.1">
    <property type="nucleotide sequence ID" value="NZ_CP037953.1"/>
</dbReference>
<dbReference type="InterPro" id="IPR011146">
    <property type="entry name" value="HIT-like"/>
</dbReference>
<dbReference type="GO" id="GO:0003824">
    <property type="term" value="F:catalytic activity"/>
    <property type="evidence" value="ECO:0007669"/>
    <property type="project" value="InterPro"/>
</dbReference>
<dbReference type="Pfam" id="PF11969">
    <property type="entry name" value="DcpS_C"/>
    <property type="match status" value="1"/>
</dbReference>
<evidence type="ECO:0000256" key="2">
    <source>
        <dbReference type="PIRSR" id="PIRSR601310-3"/>
    </source>
</evidence>
<feature type="short sequence motif" description="Histidine triad motif" evidence="2 3">
    <location>
        <begin position="97"/>
        <end position="101"/>
    </location>
</feature>
<evidence type="ECO:0000259" key="4">
    <source>
        <dbReference type="PROSITE" id="PS51084"/>
    </source>
</evidence>
<comment type="caution">
    <text evidence="5">The sequence shown here is derived from an EMBL/GenBank/DDBJ whole genome shotgun (WGS) entry which is preliminary data.</text>
</comment>
<feature type="domain" description="HIT" evidence="4">
    <location>
        <begin position="5"/>
        <end position="112"/>
    </location>
</feature>
<dbReference type="InterPro" id="IPR001310">
    <property type="entry name" value="Histidine_triad_HIT"/>
</dbReference>
<dbReference type="OrthoDB" id="9784774at2"/>
<evidence type="ECO:0000256" key="3">
    <source>
        <dbReference type="PROSITE-ProRule" id="PRU00464"/>
    </source>
</evidence>
<dbReference type="SUPFAM" id="SSF54197">
    <property type="entry name" value="HIT-like"/>
    <property type="match status" value="1"/>
</dbReference>
<keyword evidence="6" id="KW-1185">Reference proteome</keyword>
<evidence type="ECO:0000313" key="6">
    <source>
        <dbReference type="Proteomes" id="UP000295375"/>
    </source>
</evidence>
<dbReference type="InterPro" id="IPR019808">
    <property type="entry name" value="Histidine_triad_CS"/>
</dbReference>
<evidence type="ECO:0000256" key="1">
    <source>
        <dbReference type="PIRSR" id="PIRSR601310-1"/>
    </source>
</evidence>
<dbReference type="EMBL" id="SNYM01000005">
    <property type="protein sequence ID" value="TDQ49076.1"/>
    <property type="molecule type" value="Genomic_DNA"/>
</dbReference>
<dbReference type="InterPro" id="IPR036265">
    <property type="entry name" value="HIT-like_sf"/>
</dbReference>
<reference evidence="5 6" key="1">
    <citation type="submission" date="2019-03" db="EMBL/GenBank/DDBJ databases">
        <title>Genomic Encyclopedia of Type Strains, Phase IV (KMG-IV): sequencing the most valuable type-strain genomes for metagenomic binning, comparative biology and taxonomic classification.</title>
        <authorList>
            <person name="Goeker M."/>
        </authorList>
    </citation>
    <scope>NUCLEOTIDE SEQUENCE [LARGE SCALE GENOMIC DNA]</scope>
    <source>
        <strain evidence="5 6">DSM 103792</strain>
    </source>
</reference>
<gene>
    <name evidence="5" type="ORF">EV696_10550</name>
</gene>
<dbReference type="Proteomes" id="UP000295375">
    <property type="component" value="Unassembled WGS sequence"/>
</dbReference>
<feature type="active site" description="Tele-AMP-histidine intermediate" evidence="1">
    <location>
        <position position="99"/>
    </location>
</feature>
<dbReference type="PROSITE" id="PS00892">
    <property type="entry name" value="HIT_1"/>
    <property type="match status" value="1"/>
</dbReference>
<accession>A0A4R6US58</accession>
<sequence length="112" mass="12293">MTDCIFCKIIAGDIPSSKVYEDDKIYAFKDIHPKAKVHLLVVPRKHIETLAHAKADDAELLSHMILSLPKIAREQGLESGFRTVLNTGAGGGQEVFHMHFHILGGGAMPFTV</sequence>
<dbReference type="PRINTS" id="PR00332">
    <property type="entry name" value="HISTRIAD"/>
</dbReference>
<dbReference type="Gene3D" id="3.30.428.10">
    <property type="entry name" value="HIT-like"/>
    <property type="match status" value="1"/>
</dbReference>
<dbReference type="PANTHER" id="PTHR23089">
    <property type="entry name" value="HISTIDINE TRIAD HIT PROTEIN"/>
    <property type="match status" value="1"/>
</dbReference>
<organism evidence="5 6">
    <name type="scientific">Permianibacter aggregans</name>
    <dbReference type="NCBI Taxonomy" id="1510150"/>
    <lineage>
        <taxon>Bacteria</taxon>
        <taxon>Pseudomonadati</taxon>
        <taxon>Pseudomonadota</taxon>
        <taxon>Gammaproteobacteria</taxon>
        <taxon>Pseudomonadales</taxon>
        <taxon>Pseudomonadaceae</taxon>
        <taxon>Permianibacter</taxon>
    </lineage>
</organism>
<dbReference type="CDD" id="cd01276">
    <property type="entry name" value="PKCI_related"/>
    <property type="match status" value="1"/>
</dbReference>
<protein>
    <submittedName>
        <fullName evidence="5">Histidine triad (HIT) family protein</fullName>
    </submittedName>
</protein>
<name>A0A4R6US58_9GAMM</name>
<dbReference type="PROSITE" id="PS51084">
    <property type="entry name" value="HIT_2"/>
    <property type="match status" value="1"/>
</dbReference>